<evidence type="ECO:0000313" key="1">
    <source>
        <dbReference type="EMBL" id="CCU55629.1"/>
    </source>
</evidence>
<gene>
    <name evidence="1" type="ORF">CHBEV_061</name>
</gene>
<dbReference type="OrthoDB" id="32941at10239"/>
<dbReference type="KEGG" id="vg:15613051"/>
<organismHost>
    <name type="scientific">Choristoneura fumiferana</name>
    <name type="common">Spruce budworm moth</name>
    <name type="synonym">Archips fumiferana</name>
    <dbReference type="NCBI Taxonomy" id="7141"/>
</organismHost>
<dbReference type="GeneID" id="15613051"/>
<accession>A0A916KPF3</accession>
<organism evidence="1 2">
    <name type="scientific">Choristoneura biennis entomopoxvirus</name>
    <name type="common">CbEPV</name>
    <dbReference type="NCBI Taxonomy" id="10288"/>
    <lineage>
        <taxon>Viruses</taxon>
        <taxon>Varidnaviria</taxon>
        <taxon>Bamfordvirae</taxon>
        <taxon>Nucleocytoviricota</taxon>
        <taxon>Pokkesviricetes</taxon>
        <taxon>Chitovirales</taxon>
        <taxon>Poxviridae</taxon>
        <taxon>Entomopoxvirinae</taxon>
        <taxon>Betaentomopoxvirus</taxon>
        <taxon>Betaentomopoxvirus cbiennis</taxon>
    </lineage>
</organism>
<evidence type="ECO:0000313" key="2">
    <source>
        <dbReference type="Proteomes" id="UP000792220"/>
    </source>
</evidence>
<reference evidence="1" key="1">
    <citation type="journal article" date="2013" name="J. Virol.">
        <title>New Insights into the Evolution of Entomopoxvirinae from the Complete Genome Sequences of Four Entomopoxviruses Infecting Adoxophyes honmai, Choristoneura biennis, Choristoneura rosaceana, and Mythimna separata.</title>
        <authorList>
            <person name="Theze J."/>
            <person name="Takatsuka J."/>
            <person name="Li Z."/>
            <person name="Gallais J."/>
            <person name="Doucet D."/>
            <person name="Arif B."/>
            <person name="Nakai M."/>
            <person name="Herniou E.A."/>
        </authorList>
    </citation>
    <scope>NUCLEOTIDE SEQUENCE</scope>
</reference>
<dbReference type="EMBL" id="HF679132">
    <property type="protein sequence ID" value="CCU55629.1"/>
    <property type="molecule type" value="Genomic_DNA"/>
</dbReference>
<name>A0A916KPF3_CBEPV</name>
<dbReference type="Proteomes" id="UP000792220">
    <property type="component" value="Genome"/>
</dbReference>
<sequence>MISLMSISNNKTVTCNSILLNIFPFFETMNNNKKYNYMLSEHNYNIQDDILLYKDCKFITTIYEKINNRIKHKNSSSITVKDCIEMYYIFNNFMIGNNKKLNIKNYPSWVINNNNNKCISCYQINNNLYFKICINCNLITCYKCLLRCPKHIISEYYCINCCITDKYNIYCSECLVKDNYNLKKYNTFNNNNNNNNNILPNQYSIGNTHINIIKYNKDKYYNYMNYILYKLYEEYEYIIENRNMEIKPFIKNFIKKFYPDIVIKDIYKSLDYDAESLHYISMEYSVLLYNKYIKIYKNMDEYYDN</sequence>
<proteinExistence type="predicted"/>
<protein>
    <submittedName>
        <fullName evidence="1">Uncharacterized protein</fullName>
    </submittedName>
</protein>
<dbReference type="RefSeq" id="YP_008004131.1">
    <property type="nucleotide sequence ID" value="NC_021248.1"/>
</dbReference>
<keyword evidence="2" id="KW-1185">Reference proteome</keyword>